<dbReference type="Pfam" id="PF02627">
    <property type="entry name" value="CMD"/>
    <property type="match status" value="2"/>
</dbReference>
<reference evidence="2 3" key="1">
    <citation type="submission" date="2024-11" db="EMBL/GenBank/DDBJ databases">
        <authorList>
            <person name="Heng Y.C."/>
            <person name="Lim A.C.H."/>
            <person name="Lee J.K.Y."/>
            <person name="Kittelmann S."/>
        </authorList>
    </citation>
    <scope>NUCLEOTIDE SEQUENCE [LARGE SCALE GENOMIC DNA]</scope>
    <source>
        <strain evidence="2 3">WILCCON 0269</strain>
    </source>
</reference>
<name>A0ABW8SJ53_9CLOT</name>
<dbReference type="SUPFAM" id="SSF69118">
    <property type="entry name" value="AhpD-like"/>
    <property type="match status" value="1"/>
</dbReference>
<dbReference type="InterPro" id="IPR052512">
    <property type="entry name" value="4CMD/NDH-1_regulator"/>
</dbReference>
<sequence>MDRIEYSDKVRKELFRNMELSENQKDPEFYDTMNRFLYGEVWKHGNLDKKLREMITIVVLTTNQTMDQCREHIEVALNIGITPVEIKEILYQCTPYIGFARVQNALLETNKVFTERGISMPVEKQSTTTEDTRLEKGITVQKKIFGEEHVDTMRANAPKNLKHIQNYLSAMCFGDFYTRSGLELKTRELLTLCVISALGGCENQLRAHIQGNLNVGNDKDTLINVITQCMPYIGFPRTLNALNCVNEIVQKNNK</sequence>
<protein>
    <submittedName>
        <fullName evidence="2">Carboxymuconolactone decarboxylase family protein</fullName>
    </submittedName>
</protein>
<dbReference type="PANTHER" id="PTHR33570:SF2">
    <property type="entry name" value="CARBOXYMUCONOLACTONE DECARBOXYLASE-LIKE DOMAIN-CONTAINING PROTEIN"/>
    <property type="match status" value="1"/>
</dbReference>
<dbReference type="Gene3D" id="1.20.1290.10">
    <property type="entry name" value="AhpD-like"/>
    <property type="match status" value="1"/>
</dbReference>
<dbReference type="InterPro" id="IPR029032">
    <property type="entry name" value="AhpD-like"/>
</dbReference>
<feature type="domain" description="Carboxymuconolactone decarboxylase-like" evidence="1">
    <location>
        <begin position="164"/>
        <end position="246"/>
    </location>
</feature>
<dbReference type="PANTHER" id="PTHR33570">
    <property type="entry name" value="4-CARBOXYMUCONOLACTONE DECARBOXYLASE FAMILY PROTEIN"/>
    <property type="match status" value="1"/>
</dbReference>
<dbReference type="RefSeq" id="WP_406792155.1">
    <property type="nucleotide sequence ID" value="NZ_JBJHZX010000014.1"/>
</dbReference>
<evidence type="ECO:0000313" key="2">
    <source>
        <dbReference type="EMBL" id="MFL0196039.1"/>
    </source>
</evidence>
<dbReference type="EMBL" id="JBJHZX010000014">
    <property type="protein sequence ID" value="MFL0196039.1"/>
    <property type="molecule type" value="Genomic_DNA"/>
</dbReference>
<organism evidence="2 3">
    <name type="scientific">Candidatus Clostridium eludens</name>
    <dbReference type="NCBI Taxonomy" id="3381663"/>
    <lineage>
        <taxon>Bacteria</taxon>
        <taxon>Bacillati</taxon>
        <taxon>Bacillota</taxon>
        <taxon>Clostridia</taxon>
        <taxon>Eubacteriales</taxon>
        <taxon>Clostridiaceae</taxon>
        <taxon>Clostridium</taxon>
    </lineage>
</organism>
<feature type="domain" description="Carboxymuconolactone decarboxylase-like" evidence="1">
    <location>
        <begin position="27"/>
        <end position="107"/>
    </location>
</feature>
<accession>A0ABW8SJ53</accession>
<comment type="caution">
    <text evidence="2">The sequence shown here is derived from an EMBL/GenBank/DDBJ whole genome shotgun (WGS) entry which is preliminary data.</text>
</comment>
<evidence type="ECO:0000313" key="3">
    <source>
        <dbReference type="Proteomes" id="UP001623660"/>
    </source>
</evidence>
<proteinExistence type="predicted"/>
<keyword evidence="3" id="KW-1185">Reference proteome</keyword>
<evidence type="ECO:0000259" key="1">
    <source>
        <dbReference type="Pfam" id="PF02627"/>
    </source>
</evidence>
<dbReference type="Proteomes" id="UP001623660">
    <property type="component" value="Unassembled WGS sequence"/>
</dbReference>
<dbReference type="InterPro" id="IPR003779">
    <property type="entry name" value="CMD-like"/>
</dbReference>
<gene>
    <name evidence="2" type="ORF">ACJDU8_10750</name>
</gene>